<evidence type="ECO:0000313" key="10">
    <source>
        <dbReference type="Proteomes" id="UP000050794"/>
    </source>
</evidence>
<dbReference type="InterPro" id="IPR027165">
    <property type="entry name" value="CND3"/>
</dbReference>
<gene>
    <name evidence="9" type="ORF">TCNE_LOCUS10206</name>
</gene>
<dbReference type="EMBL" id="UYWY01020425">
    <property type="protein sequence ID" value="VDM41527.1"/>
    <property type="molecule type" value="Genomic_DNA"/>
</dbReference>
<keyword evidence="3" id="KW-0132">Cell division</keyword>
<accession>A0A183UNY6</accession>
<feature type="region of interest" description="Disordered" evidence="7">
    <location>
        <begin position="559"/>
        <end position="584"/>
    </location>
</feature>
<name>A0A183UNY6_TOXCA</name>
<protein>
    <submittedName>
        <fullName evidence="11">Condensin complex subunit 3</fullName>
    </submittedName>
</protein>
<evidence type="ECO:0000313" key="11">
    <source>
        <dbReference type="WBParaSite" id="TCNE_0001020601-mRNA-1"/>
    </source>
</evidence>
<evidence type="ECO:0000256" key="1">
    <source>
        <dbReference type="ARBA" id="ARBA00004286"/>
    </source>
</evidence>
<dbReference type="Proteomes" id="UP000050794">
    <property type="component" value="Unassembled WGS sequence"/>
</dbReference>
<evidence type="ECO:0000256" key="5">
    <source>
        <dbReference type="ARBA" id="ARBA00023067"/>
    </source>
</evidence>
<keyword evidence="4" id="KW-0498">Mitosis</keyword>
<dbReference type="Pfam" id="PF12719">
    <property type="entry name" value="Cnd3"/>
    <property type="match status" value="1"/>
</dbReference>
<keyword evidence="6" id="KW-0131">Cell cycle</keyword>
<evidence type="ECO:0000256" key="6">
    <source>
        <dbReference type="ARBA" id="ARBA00023306"/>
    </source>
</evidence>
<dbReference type="InterPro" id="IPR025977">
    <property type="entry name" value="Cnd3_C"/>
</dbReference>
<evidence type="ECO:0000256" key="7">
    <source>
        <dbReference type="SAM" id="MobiDB-lite"/>
    </source>
</evidence>
<reference evidence="9 10" key="2">
    <citation type="submission" date="2018-11" db="EMBL/GenBank/DDBJ databases">
        <authorList>
            <consortium name="Pathogen Informatics"/>
        </authorList>
    </citation>
    <scope>NUCLEOTIDE SEQUENCE [LARGE SCALE GENOMIC DNA]</scope>
</reference>
<dbReference type="PANTHER" id="PTHR14418:SF5">
    <property type="entry name" value="CONDENSIN COMPLEX SUBUNIT 3"/>
    <property type="match status" value="1"/>
</dbReference>
<dbReference type="WBParaSite" id="TCNE_0001020601-mRNA-1">
    <property type="protein sequence ID" value="TCNE_0001020601-mRNA-1"/>
    <property type="gene ID" value="TCNE_0001020601"/>
</dbReference>
<reference evidence="11" key="1">
    <citation type="submission" date="2016-06" db="UniProtKB">
        <authorList>
            <consortium name="WormBaseParasite"/>
        </authorList>
    </citation>
    <scope>IDENTIFICATION</scope>
</reference>
<evidence type="ECO:0000256" key="4">
    <source>
        <dbReference type="ARBA" id="ARBA00022776"/>
    </source>
</evidence>
<dbReference type="AlphaFoldDB" id="A0A183UNY6"/>
<evidence type="ECO:0000256" key="2">
    <source>
        <dbReference type="ARBA" id="ARBA00022454"/>
    </source>
</evidence>
<dbReference type="GO" id="GO:0000793">
    <property type="term" value="C:condensed chromosome"/>
    <property type="evidence" value="ECO:0007669"/>
    <property type="project" value="TreeGrafter"/>
</dbReference>
<organism evidence="10 11">
    <name type="scientific">Toxocara canis</name>
    <name type="common">Canine roundworm</name>
    <dbReference type="NCBI Taxonomy" id="6265"/>
    <lineage>
        <taxon>Eukaryota</taxon>
        <taxon>Metazoa</taxon>
        <taxon>Ecdysozoa</taxon>
        <taxon>Nematoda</taxon>
        <taxon>Chromadorea</taxon>
        <taxon>Rhabditida</taxon>
        <taxon>Spirurina</taxon>
        <taxon>Ascaridomorpha</taxon>
        <taxon>Ascaridoidea</taxon>
        <taxon>Toxocaridae</taxon>
        <taxon>Toxocara</taxon>
    </lineage>
</organism>
<dbReference type="GO" id="GO:0007076">
    <property type="term" value="P:mitotic chromosome condensation"/>
    <property type="evidence" value="ECO:0007669"/>
    <property type="project" value="InterPro"/>
</dbReference>
<keyword evidence="10" id="KW-1185">Reference proteome</keyword>
<dbReference type="PANTHER" id="PTHR14418">
    <property type="entry name" value="CONDENSIN COMPLEX SUBUNIT 3-RELATED"/>
    <property type="match status" value="1"/>
</dbReference>
<proteinExistence type="predicted"/>
<dbReference type="GO" id="GO:0000796">
    <property type="term" value="C:condensin complex"/>
    <property type="evidence" value="ECO:0007669"/>
    <property type="project" value="InterPro"/>
</dbReference>
<comment type="subcellular location">
    <subcellularLocation>
        <location evidence="1">Chromosome</location>
    </subcellularLocation>
</comment>
<dbReference type="GO" id="GO:0051301">
    <property type="term" value="P:cell division"/>
    <property type="evidence" value="ECO:0007669"/>
    <property type="project" value="UniProtKB-KW"/>
</dbReference>
<evidence type="ECO:0000313" key="9">
    <source>
        <dbReference type="EMBL" id="VDM41527.1"/>
    </source>
</evidence>
<dbReference type="SUPFAM" id="SSF48371">
    <property type="entry name" value="ARM repeat"/>
    <property type="match status" value="1"/>
</dbReference>
<evidence type="ECO:0000256" key="3">
    <source>
        <dbReference type="ARBA" id="ARBA00022618"/>
    </source>
</evidence>
<feature type="compositionally biased region" description="Polar residues" evidence="7">
    <location>
        <begin position="562"/>
        <end position="578"/>
    </location>
</feature>
<sequence>MRGREGGWSAVWYQGNGYRFITVKSLYDDGDAGAAYKRLALMQILQIVPCFDMSDTAGKKSFRSLAEFILVNRQLDLSCDIVNSLVRHMFTYIWPFPQDNDDALSAICDITSSMVHKAINPNATMLLVNETISIANAISADANGCTEQQEVNVLVRVIFVLSVALVDEETLLRCMMIISATLKTNRYRVMNAVLRGLLENLIEKGVVCVNSDCRILAFEAMGIIAMYDERIAFEKVILIKDTLEVDEDLKPTSLNILCNMCLLHGYENVAKWFAGSSMDFGDPKNSLIKVFLEFVNDRNDETSFTACECLCKLLLNETDTDWTNVLATLFLKAFDPHTEKNGRLKACLVAFIPTYAESDRLHQLLLVEAFTEIFDRLRNANREQSIAFKKLSVIASCLVSATSKQSCSLQSKPEKSVHPFLCEKILDAIEADPDGESKFVSVYCMMLSQLEVSEWDDLDELHSIKERTEEMIDVYLLRAMEVRAQDVRLIVALSKSLSKRIETVENFSERRRSRTSSIADELVGLTQQLRLETPIRKQPHTQATSAQACCQTFMRTIPDSKAGSSSTARRNMKCSNFQPPRLPKAGRRQDLKKVLMEQNGDLDAENASVMTLFTTPASAPRGRPILQRAAKTPAASKFYKDDLMIEEVDEEPEL</sequence>
<evidence type="ECO:0000259" key="8">
    <source>
        <dbReference type="Pfam" id="PF12719"/>
    </source>
</evidence>
<dbReference type="InterPro" id="IPR016024">
    <property type="entry name" value="ARM-type_fold"/>
</dbReference>
<feature type="domain" description="Nuclear condensin complex subunit 3 C-terminal" evidence="8">
    <location>
        <begin position="173"/>
        <end position="452"/>
    </location>
</feature>
<keyword evidence="5" id="KW-0226">DNA condensation</keyword>
<keyword evidence="2" id="KW-0158">Chromosome</keyword>